<feature type="non-terminal residue" evidence="1">
    <location>
        <position position="73"/>
    </location>
</feature>
<name>A0A382T4V4_9ZZZZ</name>
<dbReference type="Gene3D" id="2.60.120.620">
    <property type="entry name" value="q2cbj1_9rhob like domain"/>
    <property type="match status" value="1"/>
</dbReference>
<organism evidence="1">
    <name type="scientific">marine metagenome</name>
    <dbReference type="NCBI Taxonomy" id="408172"/>
    <lineage>
        <taxon>unclassified sequences</taxon>
        <taxon>metagenomes</taxon>
        <taxon>ecological metagenomes</taxon>
    </lineage>
</organism>
<dbReference type="SUPFAM" id="SSF51197">
    <property type="entry name" value="Clavaminate synthase-like"/>
    <property type="match status" value="1"/>
</dbReference>
<dbReference type="EMBL" id="UINC01133948">
    <property type="protein sequence ID" value="SVD17184.1"/>
    <property type="molecule type" value="Genomic_DNA"/>
</dbReference>
<evidence type="ECO:0008006" key="2">
    <source>
        <dbReference type="Google" id="ProtNLM"/>
    </source>
</evidence>
<gene>
    <name evidence="1" type="ORF">METZ01_LOCUS370038</name>
</gene>
<dbReference type="AlphaFoldDB" id="A0A382T4V4"/>
<protein>
    <recommendedName>
        <fullName evidence="2">Phytanoyl-CoA dioxygenase</fullName>
    </recommendedName>
</protein>
<proteinExistence type="predicted"/>
<evidence type="ECO:0000313" key="1">
    <source>
        <dbReference type="EMBL" id="SVD17184.1"/>
    </source>
</evidence>
<sequence length="73" mass="8440">MTPTQIEQFRREGFLVSDPIFSSAEIQTFADAYDACLERLRQEQALKNIRPGQLEDGTQTEVQQIRCAHLFRP</sequence>
<accession>A0A382T4V4</accession>
<reference evidence="1" key="1">
    <citation type="submission" date="2018-05" db="EMBL/GenBank/DDBJ databases">
        <authorList>
            <person name="Lanie J.A."/>
            <person name="Ng W.-L."/>
            <person name="Kazmierczak K.M."/>
            <person name="Andrzejewski T.M."/>
            <person name="Davidsen T.M."/>
            <person name="Wayne K.J."/>
            <person name="Tettelin H."/>
            <person name="Glass J.I."/>
            <person name="Rusch D."/>
            <person name="Podicherti R."/>
            <person name="Tsui H.-C.T."/>
            <person name="Winkler M.E."/>
        </authorList>
    </citation>
    <scope>NUCLEOTIDE SEQUENCE</scope>
</reference>